<dbReference type="GO" id="GO:0031297">
    <property type="term" value="P:replication fork processing"/>
    <property type="evidence" value="ECO:0007669"/>
    <property type="project" value="TreeGrafter"/>
</dbReference>
<keyword evidence="2" id="KW-1185">Reference proteome</keyword>
<dbReference type="GO" id="GO:0015074">
    <property type="term" value="P:DNA integration"/>
    <property type="evidence" value="ECO:0007669"/>
    <property type="project" value="TreeGrafter"/>
</dbReference>
<dbReference type="GO" id="GO:0006303">
    <property type="term" value="P:double-strand break repair via nonhomologous end joining"/>
    <property type="evidence" value="ECO:0007669"/>
    <property type="project" value="TreeGrafter"/>
</dbReference>
<evidence type="ECO:0000256" key="1">
    <source>
        <dbReference type="SAM" id="MobiDB-lite"/>
    </source>
</evidence>
<dbReference type="GO" id="GO:0000793">
    <property type="term" value="C:condensed chromosome"/>
    <property type="evidence" value="ECO:0007669"/>
    <property type="project" value="TreeGrafter"/>
</dbReference>
<dbReference type="GO" id="GO:0044774">
    <property type="term" value="P:mitotic DNA integrity checkpoint signaling"/>
    <property type="evidence" value="ECO:0007669"/>
    <property type="project" value="TreeGrafter"/>
</dbReference>
<feature type="region of interest" description="Disordered" evidence="1">
    <location>
        <begin position="9"/>
        <end position="31"/>
    </location>
</feature>
<dbReference type="PANTHER" id="PTHR46060:SF2">
    <property type="entry name" value="HISTONE-LYSINE N-METHYLTRANSFERASE SETMAR"/>
    <property type="match status" value="1"/>
</dbReference>
<name>A0A0K0F559_STRVS</name>
<dbReference type="Gene3D" id="3.30.420.10">
    <property type="entry name" value="Ribonuclease H-like superfamily/Ribonuclease H"/>
    <property type="match status" value="1"/>
</dbReference>
<reference evidence="3" key="2">
    <citation type="submission" date="2015-08" db="UniProtKB">
        <authorList>
            <consortium name="WormBaseParasite"/>
        </authorList>
    </citation>
    <scope>IDENTIFICATION</scope>
</reference>
<dbReference type="InterPro" id="IPR052709">
    <property type="entry name" value="Transposase-MT_Hybrid"/>
</dbReference>
<dbReference type="GO" id="GO:0000014">
    <property type="term" value="F:single-stranded DNA endodeoxyribonuclease activity"/>
    <property type="evidence" value="ECO:0007669"/>
    <property type="project" value="TreeGrafter"/>
</dbReference>
<organism evidence="2 3">
    <name type="scientific">Strongyloides venezuelensis</name>
    <name type="common">Threadworm</name>
    <dbReference type="NCBI Taxonomy" id="75913"/>
    <lineage>
        <taxon>Eukaryota</taxon>
        <taxon>Metazoa</taxon>
        <taxon>Ecdysozoa</taxon>
        <taxon>Nematoda</taxon>
        <taxon>Chromadorea</taxon>
        <taxon>Rhabditida</taxon>
        <taxon>Tylenchina</taxon>
        <taxon>Panagrolaimomorpha</taxon>
        <taxon>Strongyloidoidea</taxon>
        <taxon>Strongyloididae</taxon>
        <taxon>Strongyloides</taxon>
    </lineage>
</organism>
<evidence type="ECO:0000313" key="3">
    <source>
        <dbReference type="WBParaSite" id="SVE_0394900.1"/>
    </source>
</evidence>
<reference evidence="2" key="1">
    <citation type="submission" date="2014-07" db="EMBL/GenBank/DDBJ databases">
        <authorList>
            <person name="Martin A.A"/>
            <person name="De Silva N."/>
        </authorList>
    </citation>
    <scope>NUCLEOTIDE SEQUENCE</scope>
</reference>
<dbReference type="GO" id="GO:0000729">
    <property type="term" value="P:DNA double-strand break processing"/>
    <property type="evidence" value="ECO:0007669"/>
    <property type="project" value="TreeGrafter"/>
</dbReference>
<dbReference type="GO" id="GO:0003697">
    <property type="term" value="F:single-stranded DNA binding"/>
    <property type="evidence" value="ECO:0007669"/>
    <property type="project" value="TreeGrafter"/>
</dbReference>
<dbReference type="GO" id="GO:0044547">
    <property type="term" value="F:DNA topoisomerase binding"/>
    <property type="evidence" value="ECO:0007669"/>
    <property type="project" value="TreeGrafter"/>
</dbReference>
<dbReference type="GO" id="GO:0003690">
    <property type="term" value="F:double-stranded DNA binding"/>
    <property type="evidence" value="ECO:0007669"/>
    <property type="project" value="TreeGrafter"/>
</dbReference>
<proteinExistence type="predicted"/>
<accession>A0A0K0F559</accession>
<dbReference type="Proteomes" id="UP000035680">
    <property type="component" value="Unassembled WGS sequence"/>
</dbReference>
<protein>
    <submittedName>
        <fullName evidence="3">Histone-lysine N-methyltransferase SETMAR (inferred by orthology to a human protein)</fullName>
    </submittedName>
</protein>
<dbReference type="InterPro" id="IPR036397">
    <property type="entry name" value="RNaseH_sf"/>
</dbReference>
<dbReference type="GO" id="GO:0042800">
    <property type="term" value="F:histone H3K4 methyltransferase activity"/>
    <property type="evidence" value="ECO:0007669"/>
    <property type="project" value="TreeGrafter"/>
</dbReference>
<sequence>MLPMLQLCEDGLTNSKKGNENLENKKHRRPGKLAKDIHVPKSTISNHLKEIEKTKKLDKLVPHELNDYQKLCRYEVCSSLILRNKNEPFLSRLITCDEK</sequence>
<dbReference type="WBParaSite" id="SVE_0394900.1">
    <property type="protein sequence ID" value="SVE_0394900.1"/>
    <property type="gene ID" value="SVE_0394900"/>
</dbReference>
<dbReference type="GO" id="GO:0005634">
    <property type="term" value="C:nucleus"/>
    <property type="evidence" value="ECO:0007669"/>
    <property type="project" value="TreeGrafter"/>
</dbReference>
<dbReference type="GO" id="GO:0046975">
    <property type="term" value="F:histone H3K36 methyltransferase activity"/>
    <property type="evidence" value="ECO:0007669"/>
    <property type="project" value="TreeGrafter"/>
</dbReference>
<evidence type="ECO:0000313" key="2">
    <source>
        <dbReference type="Proteomes" id="UP000035680"/>
    </source>
</evidence>
<dbReference type="PANTHER" id="PTHR46060">
    <property type="entry name" value="MARINER MOS1 TRANSPOSASE-LIKE PROTEIN"/>
    <property type="match status" value="1"/>
</dbReference>
<dbReference type="GO" id="GO:0035861">
    <property type="term" value="C:site of double-strand break"/>
    <property type="evidence" value="ECO:0007669"/>
    <property type="project" value="TreeGrafter"/>
</dbReference>
<dbReference type="STRING" id="75913.A0A0K0F559"/>
<dbReference type="AlphaFoldDB" id="A0A0K0F559"/>